<dbReference type="Gene3D" id="3.40.50.300">
    <property type="entry name" value="P-loop containing nucleotide triphosphate hydrolases"/>
    <property type="match status" value="1"/>
</dbReference>
<dbReference type="SUPFAM" id="SSF52540">
    <property type="entry name" value="P-loop containing nucleoside triphosphate hydrolases"/>
    <property type="match status" value="1"/>
</dbReference>
<accession>A0ABR1R964</accession>
<protein>
    <recommendedName>
        <fullName evidence="3">DNA2/NAM7 helicase helicase domain-containing protein</fullName>
    </recommendedName>
</protein>
<organism evidence="1 2">
    <name type="scientific">Apiospora marii</name>
    <dbReference type="NCBI Taxonomy" id="335849"/>
    <lineage>
        <taxon>Eukaryota</taxon>
        <taxon>Fungi</taxon>
        <taxon>Dikarya</taxon>
        <taxon>Ascomycota</taxon>
        <taxon>Pezizomycotina</taxon>
        <taxon>Sordariomycetes</taxon>
        <taxon>Xylariomycetidae</taxon>
        <taxon>Amphisphaeriales</taxon>
        <taxon>Apiosporaceae</taxon>
        <taxon>Apiospora</taxon>
    </lineage>
</organism>
<sequence>MSATDTIPGLMRKVWRGILAIQGPPGTGKSVFTANIVVRRASAGVRTVVTAHSNGVCVAISGKIQDRISKLRDGVKVPISVLFQHATTRPQEMAAHIKRRAADGNRPLD</sequence>
<evidence type="ECO:0000313" key="2">
    <source>
        <dbReference type="Proteomes" id="UP001396898"/>
    </source>
</evidence>
<proteinExistence type="predicted"/>
<evidence type="ECO:0008006" key="3">
    <source>
        <dbReference type="Google" id="ProtNLM"/>
    </source>
</evidence>
<gene>
    <name evidence="1" type="ORF">PG991_012139</name>
</gene>
<name>A0ABR1R964_9PEZI</name>
<comment type="caution">
    <text evidence="1">The sequence shown here is derived from an EMBL/GenBank/DDBJ whole genome shotgun (WGS) entry which is preliminary data.</text>
</comment>
<dbReference type="Proteomes" id="UP001396898">
    <property type="component" value="Unassembled WGS sequence"/>
</dbReference>
<dbReference type="EMBL" id="JAQQWI010000017">
    <property type="protein sequence ID" value="KAK8005842.1"/>
    <property type="molecule type" value="Genomic_DNA"/>
</dbReference>
<evidence type="ECO:0000313" key="1">
    <source>
        <dbReference type="EMBL" id="KAK8005842.1"/>
    </source>
</evidence>
<keyword evidence="2" id="KW-1185">Reference proteome</keyword>
<dbReference type="InterPro" id="IPR027417">
    <property type="entry name" value="P-loop_NTPase"/>
</dbReference>
<reference evidence="1 2" key="1">
    <citation type="submission" date="2023-01" db="EMBL/GenBank/DDBJ databases">
        <title>Analysis of 21 Apiospora genomes using comparative genomics revels a genus with tremendous synthesis potential of carbohydrate active enzymes and secondary metabolites.</title>
        <authorList>
            <person name="Sorensen T."/>
        </authorList>
    </citation>
    <scope>NUCLEOTIDE SEQUENCE [LARGE SCALE GENOMIC DNA]</scope>
    <source>
        <strain evidence="1 2">CBS 20057</strain>
    </source>
</reference>